<keyword evidence="6" id="KW-0812">Transmembrane</keyword>
<organism evidence="14 15">
    <name type="scientific">Silurus asotus</name>
    <name type="common">Amur catfish</name>
    <name type="synonym">Parasilurus asotus</name>
    <dbReference type="NCBI Taxonomy" id="30991"/>
    <lineage>
        <taxon>Eukaryota</taxon>
        <taxon>Metazoa</taxon>
        <taxon>Chordata</taxon>
        <taxon>Craniata</taxon>
        <taxon>Vertebrata</taxon>
        <taxon>Euteleostomi</taxon>
        <taxon>Actinopterygii</taxon>
        <taxon>Neopterygii</taxon>
        <taxon>Teleostei</taxon>
        <taxon>Ostariophysi</taxon>
        <taxon>Siluriformes</taxon>
        <taxon>Siluridae</taxon>
        <taxon>Silurus</taxon>
    </lineage>
</organism>
<sequence length="324" mass="37808">MLSKSLRSRLPKVLFLAVLIALSLYVFEKWTSTLPSIPSHPQPSEVYRLISPSSYKYLLNQPDLCKNRKPFLVLLIPVTGYDSESRDAIRKTWGQENLIPDFDIARLFFIGQLKERDLKVEEDLLKESRSYGDIIQMDFLDTYHNLTIKTMMIMNWMASYCRSARYAIKIDADIFLNVPYLVKYLQSKAEHNFITGSVITDGRPRRDPNSKWFLSKQLYTENMFPPYVSGAGYVFSADLAKKISMASKFVRPIPMEDVYVGLCLHFLNIQPQFAWKLWPYRNLFEVRRMDYDRCVFAKRIIVTGFTSTQLVKMWTDLKNAAFSC</sequence>
<evidence type="ECO:0000256" key="7">
    <source>
        <dbReference type="ARBA" id="ARBA00022968"/>
    </source>
</evidence>
<dbReference type="SUPFAM" id="SSF53448">
    <property type="entry name" value="Nucleotide-diphospho-sugar transferases"/>
    <property type="match status" value="1"/>
</dbReference>
<keyword evidence="8" id="KW-1133">Transmembrane helix</keyword>
<evidence type="ECO:0000256" key="9">
    <source>
        <dbReference type="ARBA" id="ARBA00023034"/>
    </source>
</evidence>
<keyword evidence="4 13" id="KW-0328">Glycosyltransferase</keyword>
<evidence type="ECO:0000256" key="1">
    <source>
        <dbReference type="ARBA" id="ARBA00004323"/>
    </source>
</evidence>
<keyword evidence="7" id="KW-0735">Signal-anchor</keyword>
<proteinExistence type="inferred from homology"/>
<accession>A0AAD5FEI4</accession>
<keyword evidence="5" id="KW-0808">Transferase</keyword>
<keyword evidence="15" id="KW-1185">Reference proteome</keyword>
<evidence type="ECO:0000256" key="13">
    <source>
        <dbReference type="RuleBase" id="RU363063"/>
    </source>
</evidence>
<dbReference type="GO" id="GO:0006629">
    <property type="term" value="P:lipid metabolic process"/>
    <property type="evidence" value="ECO:0007669"/>
    <property type="project" value="UniProtKB-KW"/>
</dbReference>
<dbReference type="Gene3D" id="3.90.550.50">
    <property type="match status" value="1"/>
</dbReference>
<evidence type="ECO:0000256" key="10">
    <source>
        <dbReference type="ARBA" id="ARBA00023098"/>
    </source>
</evidence>
<evidence type="ECO:0000256" key="12">
    <source>
        <dbReference type="ARBA" id="ARBA00023180"/>
    </source>
</evidence>
<comment type="caution">
    <text evidence="14">The sequence shown here is derived from an EMBL/GenBank/DDBJ whole genome shotgun (WGS) entry which is preliminary data.</text>
</comment>
<dbReference type="Pfam" id="PF01762">
    <property type="entry name" value="Galactosyl_T"/>
    <property type="match status" value="1"/>
</dbReference>
<evidence type="ECO:0000256" key="8">
    <source>
        <dbReference type="ARBA" id="ARBA00022989"/>
    </source>
</evidence>
<comment type="subcellular location">
    <subcellularLocation>
        <location evidence="1 13">Golgi apparatus membrane</location>
        <topology evidence="1 13">Single-pass type II membrane protein</topology>
    </subcellularLocation>
</comment>
<evidence type="ECO:0000313" key="15">
    <source>
        <dbReference type="Proteomes" id="UP001205998"/>
    </source>
</evidence>
<evidence type="ECO:0000313" key="14">
    <source>
        <dbReference type="EMBL" id="KAI5613048.1"/>
    </source>
</evidence>
<protein>
    <recommendedName>
        <fullName evidence="13">Hexosyltransferase</fullName>
        <ecNumber evidence="13">2.4.1.-</ecNumber>
    </recommendedName>
</protein>
<evidence type="ECO:0000256" key="4">
    <source>
        <dbReference type="ARBA" id="ARBA00022676"/>
    </source>
</evidence>
<dbReference type="EMBL" id="MU563244">
    <property type="protein sequence ID" value="KAI5613048.1"/>
    <property type="molecule type" value="Genomic_DNA"/>
</dbReference>
<dbReference type="FunFam" id="3.90.550.50:FF:000001">
    <property type="entry name" value="Hexosyltransferase"/>
    <property type="match status" value="1"/>
</dbReference>
<evidence type="ECO:0000256" key="11">
    <source>
        <dbReference type="ARBA" id="ARBA00023136"/>
    </source>
</evidence>
<comment type="pathway">
    <text evidence="2">Protein modification; protein glycosylation.</text>
</comment>
<evidence type="ECO:0000256" key="3">
    <source>
        <dbReference type="ARBA" id="ARBA00008661"/>
    </source>
</evidence>
<dbReference type="GO" id="GO:0008499">
    <property type="term" value="F:N-acetyl-beta-D-glucosaminide beta-(1,3)-galactosyltransferase activity"/>
    <property type="evidence" value="ECO:0007669"/>
    <property type="project" value="TreeGrafter"/>
</dbReference>
<name>A0AAD5FEI4_SILAS</name>
<dbReference type="Proteomes" id="UP001205998">
    <property type="component" value="Unassembled WGS sequence"/>
</dbReference>
<keyword evidence="10" id="KW-0443">Lipid metabolism</keyword>
<evidence type="ECO:0000256" key="5">
    <source>
        <dbReference type="ARBA" id="ARBA00022679"/>
    </source>
</evidence>
<keyword evidence="11" id="KW-0472">Membrane</keyword>
<keyword evidence="12" id="KW-0325">Glycoprotein</keyword>
<reference evidence="14" key="1">
    <citation type="submission" date="2018-07" db="EMBL/GenBank/DDBJ databases">
        <title>Comparative genomics of catfishes provides insights into carnivory and benthic adaptation.</title>
        <authorList>
            <person name="Zhang Y."/>
            <person name="Wang D."/>
            <person name="Peng Z."/>
            <person name="Zheng S."/>
            <person name="Shao F."/>
            <person name="Tao W."/>
        </authorList>
    </citation>
    <scope>NUCLEOTIDE SEQUENCE</scope>
    <source>
        <strain evidence="14">Chongqing</strain>
    </source>
</reference>
<dbReference type="EC" id="2.4.1.-" evidence="13"/>
<dbReference type="PANTHER" id="PTHR11214">
    <property type="entry name" value="BETA-1,3-N-ACETYLGLUCOSAMINYLTRANSFERASE"/>
    <property type="match status" value="1"/>
</dbReference>
<dbReference type="AlphaFoldDB" id="A0AAD5FEI4"/>
<evidence type="ECO:0000256" key="6">
    <source>
        <dbReference type="ARBA" id="ARBA00022692"/>
    </source>
</evidence>
<dbReference type="InterPro" id="IPR029044">
    <property type="entry name" value="Nucleotide-diphossugar_trans"/>
</dbReference>
<dbReference type="InterPro" id="IPR002659">
    <property type="entry name" value="Glyco_trans_31"/>
</dbReference>
<dbReference type="GO" id="GO:0000139">
    <property type="term" value="C:Golgi membrane"/>
    <property type="evidence" value="ECO:0007669"/>
    <property type="project" value="UniProtKB-SubCell"/>
</dbReference>
<comment type="similarity">
    <text evidence="3 13">Belongs to the glycosyltransferase 31 family.</text>
</comment>
<evidence type="ECO:0000256" key="2">
    <source>
        <dbReference type="ARBA" id="ARBA00004922"/>
    </source>
</evidence>
<dbReference type="PANTHER" id="PTHR11214:SF361">
    <property type="entry name" value="HEXOSYLTRANSFERASE"/>
    <property type="match status" value="1"/>
</dbReference>
<gene>
    <name evidence="14" type="ORF">C0J50_11408</name>
</gene>
<keyword evidence="9 13" id="KW-0333">Golgi apparatus</keyword>
<dbReference type="GO" id="GO:0006493">
    <property type="term" value="P:protein O-linked glycosylation"/>
    <property type="evidence" value="ECO:0007669"/>
    <property type="project" value="TreeGrafter"/>
</dbReference>